<dbReference type="PANTHER" id="PTHR35531">
    <property type="entry name" value="INNER MEMBRANE PROTEIN YBCI-RELATED"/>
    <property type="match status" value="1"/>
</dbReference>
<proteinExistence type="predicted"/>
<keyword evidence="2" id="KW-0378">Hydrolase</keyword>
<evidence type="ECO:0000313" key="2">
    <source>
        <dbReference type="EMBL" id="MFD2593546.1"/>
    </source>
</evidence>
<keyword evidence="1" id="KW-0472">Membrane</keyword>
<sequence length="179" mass="20122">MASIFGHAMATMAIGSSFPKEFRSFKFWLLGIGCTMVPDADVIGFKLHIAYNSFWGHRGFTHSILFAILWGMSMSFIFYPKLSFSLKGILFSIFFAFCTLSHGILDAMTTGGLGVAFFSPFDDTRHFFPWRPIEVSPIGARKFISMRGLSILINEGIWIGVPSLIYTTLVMLLRKNTNH</sequence>
<name>A0ABW5NE77_9FLAO</name>
<evidence type="ECO:0000256" key="1">
    <source>
        <dbReference type="SAM" id="Phobius"/>
    </source>
</evidence>
<gene>
    <name evidence="2" type="ORF">ACFSTE_22095</name>
</gene>
<organism evidence="2 3">
    <name type="scientific">Aquimarina hainanensis</name>
    <dbReference type="NCBI Taxonomy" id="1578017"/>
    <lineage>
        <taxon>Bacteria</taxon>
        <taxon>Pseudomonadati</taxon>
        <taxon>Bacteroidota</taxon>
        <taxon>Flavobacteriia</taxon>
        <taxon>Flavobacteriales</taxon>
        <taxon>Flavobacteriaceae</taxon>
        <taxon>Aquimarina</taxon>
    </lineage>
</organism>
<dbReference type="EMBL" id="JBHULX010000048">
    <property type="protein sequence ID" value="MFD2593546.1"/>
    <property type="molecule type" value="Genomic_DNA"/>
</dbReference>
<dbReference type="RefSeq" id="WP_378254006.1">
    <property type="nucleotide sequence ID" value="NZ_JBHSJV010000001.1"/>
</dbReference>
<dbReference type="InterPro" id="IPR007404">
    <property type="entry name" value="YdjM-like"/>
</dbReference>
<dbReference type="PANTHER" id="PTHR35531:SF1">
    <property type="entry name" value="INNER MEMBRANE PROTEIN YBCI-RELATED"/>
    <property type="match status" value="1"/>
</dbReference>
<dbReference type="Proteomes" id="UP001597459">
    <property type="component" value="Unassembled WGS sequence"/>
</dbReference>
<evidence type="ECO:0000313" key="3">
    <source>
        <dbReference type="Proteomes" id="UP001597459"/>
    </source>
</evidence>
<keyword evidence="1" id="KW-1133">Transmembrane helix</keyword>
<feature type="transmembrane region" description="Helical" evidence="1">
    <location>
        <begin position="27"/>
        <end position="47"/>
    </location>
</feature>
<reference evidence="3" key="1">
    <citation type="journal article" date="2019" name="Int. J. Syst. Evol. Microbiol.">
        <title>The Global Catalogue of Microorganisms (GCM) 10K type strain sequencing project: providing services to taxonomists for standard genome sequencing and annotation.</title>
        <authorList>
            <consortium name="The Broad Institute Genomics Platform"/>
            <consortium name="The Broad Institute Genome Sequencing Center for Infectious Disease"/>
            <person name="Wu L."/>
            <person name="Ma J."/>
        </authorList>
    </citation>
    <scope>NUCLEOTIDE SEQUENCE [LARGE SCALE GENOMIC DNA]</scope>
    <source>
        <strain evidence="3">KCTC 42423</strain>
    </source>
</reference>
<feature type="transmembrane region" description="Helical" evidence="1">
    <location>
        <begin position="156"/>
        <end position="173"/>
    </location>
</feature>
<feature type="transmembrane region" description="Helical" evidence="1">
    <location>
        <begin position="86"/>
        <end position="105"/>
    </location>
</feature>
<dbReference type="Pfam" id="PF04307">
    <property type="entry name" value="YdjM"/>
    <property type="match status" value="1"/>
</dbReference>
<protein>
    <submittedName>
        <fullName evidence="2">Metal-dependent hydrolase</fullName>
    </submittedName>
</protein>
<dbReference type="GO" id="GO:0016787">
    <property type="term" value="F:hydrolase activity"/>
    <property type="evidence" value="ECO:0007669"/>
    <property type="project" value="UniProtKB-KW"/>
</dbReference>
<accession>A0ABW5NE77</accession>
<keyword evidence="1" id="KW-0812">Transmembrane</keyword>
<keyword evidence="3" id="KW-1185">Reference proteome</keyword>
<feature type="transmembrane region" description="Helical" evidence="1">
    <location>
        <begin position="59"/>
        <end position="79"/>
    </location>
</feature>
<comment type="caution">
    <text evidence="2">The sequence shown here is derived from an EMBL/GenBank/DDBJ whole genome shotgun (WGS) entry which is preliminary data.</text>
</comment>